<dbReference type="GO" id="GO:0016811">
    <property type="term" value="F:hydrolase activity, acting on carbon-nitrogen (but not peptide) bonds, in linear amides"/>
    <property type="evidence" value="ECO:0007669"/>
    <property type="project" value="TreeGrafter"/>
</dbReference>
<dbReference type="Proteomes" id="UP000318093">
    <property type="component" value="Unassembled WGS sequence"/>
</dbReference>
<gene>
    <name evidence="1" type="ORF">E6H03_10730</name>
</gene>
<name>A0A537J6L4_9BACT</name>
<dbReference type="SUPFAM" id="SSF102588">
    <property type="entry name" value="LmbE-like"/>
    <property type="match status" value="1"/>
</dbReference>
<dbReference type="InterPro" id="IPR024078">
    <property type="entry name" value="LmbE-like_dom_sf"/>
</dbReference>
<dbReference type="EMBL" id="VBAN01000348">
    <property type="protein sequence ID" value="TMI79191.1"/>
    <property type="molecule type" value="Genomic_DNA"/>
</dbReference>
<dbReference type="PANTHER" id="PTHR12993">
    <property type="entry name" value="N-ACETYLGLUCOSAMINYL-PHOSPHATIDYLINOSITOL DE-N-ACETYLASE-RELATED"/>
    <property type="match status" value="1"/>
</dbReference>
<accession>A0A537J6L4</accession>
<reference evidence="1 2" key="1">
    <citation type="journal article" date="2019" name="Nat. Microbiol.">
        <title>Mediterranean grassland soil C-N compound turnover is dependent on rainfall and depth, and is mediated by genomically divergent microorganisms.</title>
        <authorList>
            <person name="Diamond S."/>
            <person name="Andeer P.F."/>
            <person name="Li Z."/>
            <person name="Crits-Christoph A."/>
            <person name="Burstein D."/>
            <person name="Anantharaman K."/>
            <person name="Lane K.R."/>
            <person name="Thomas B.C."/>
            <person name="Pan C."/>
            <person name="Northen T.R."/>
            <person name="Banfield J.F."/>
        </authorList>
    </citation>
    <scope>NUCLEOTIDE SEQUENCE [LARGE SCALE GENOMIC DNA]</scope>
    <source>
        <strain evidence="1">NP_6</strain>
    </source>
</reference>
<protein>
    <submittedName>
        <fullName evidence="1">PIG-L family deacetylase</fullName>
    </submittedName>
</protein>
<dbReference type="Pfam" id="PF02585">
    <property type="entry name" value="PIG-L"/>
    <property type="match status" value="1"/>
</dbReference>
<evidence type="ECO:0000313" key="1">
    <source>
        <dbReference type="EMBL" id="TMI79191.1"/>
    </source>
</evidence>
<proteinExistence type="predicted"/>
<dbReference type="Gene3D" id="3.40.50.10320">
    <property type="entry name" value="LmbE-like"/>
    <property type="match status" value="1"/>
</dbReference>
<comment type="caution">
    <text evidence="1">The sequence shown here is derived from an EMBL/GenBank/DDBJ whole genome shotgun (WGS) entry which is preliminary data.</text>
</comment>
<evidence type="ECO:0000313" key="2">
    <source>
        <dbReference type="Proteomes" id="UP000318093"/>
    </source>
</evidence>
<dbReference type="PANTHER" id="PTHR12993:SF29">
    <property type="entry name" value="BLR3841 PROTEIN"/>
    <property type="match status" value="1"/>
</dbReference>
<dbReference type="InterPro" id="IPR010916">
    <property type="entry name" value="TonB_box_CS"/>
</dbReference>
<organism evidence="1 2">
    <name type="scientific">Candidatus Segetimicrobium genomatis</name>
    <dbReference type="NCBI Taxonomy" id="2569760"/>
    <lineage>
        <taxon>Bacteria</taxon>
        <taxon>Bacillati</taxon>
        <taxon>Candidatus Sysuimicrobiota</taxon>
        <taxon>Candidatus Sysuimicrobiia</taxon>
        <taxon>Candidatus Sysuimicrobiales</taxon>
        <taxon>Candidatus Segetimicrobiaceae</taxon>
        <taxon>Candidatus Segetimicrobium</taxon>
    </lineage>
</organism>
<dbReference type="AlphaFoldDB" id="A0A537J6L4"/>
<dbReference type="PROSITE" id="PS00430">
    <property type="entry name" value="TONB_DEPENDENT_REC_1"/>
    <property type="match status" value="1"/>
</dbReference>
<sequence>MLRRVLETAALITVLALAAQSVRPLRAMDQISPPAVLAAASNDSISAAAFRLTRNDSLVVFGAHPDDEVLGAGGLIHAAIAAGARVRIVTFTNGDGYVEGVDVGFHTLFSTPNRFIEYGQRRQQEAFAAAGRIGLSPAQVTFLGYPDRGLAVLWGSAWDCRHPYTSPYTRRTLSPYTLTYRPGARYCGENVLEDVERVLRQERPTIIVTHHPADTHRDHWAAGAFVAAALEQLTLRQEPWTKTVRVWHYLVHHGIWPRPGAYAPDLYLTPPPELAAAGPGWAQYPIGRADEDAKRLAILEYRSQVHLMRAYMLSFVRRNELYGLRPHILPPRLEGEGVAPATPEAWARLPLLIRMPSGGSVLHATEGSAKLDSVALARDSTRLYVALRLRNPPMREAQYRLELRLFYRDGHMARLPLVFRVPRSLTSRGTLPQDLPLPAGAAARTVGSRICVVLPLASLGDPVSFLLQAATVDPLRTPVDRSPWILVRLAVPAPGAAAPRSGLRE</sequence>
<dbReference type="InterPro" id="IPR003737">
    <property type="entry name" value="GlcNAc_PI_deacetylase-related"/>
</dbReference>